<keyword evidence="2" id="KW-0547">Nucleotide-binding</keyword>
<evidence type="ECO:0000259" key="6">
    <source>
        <dbReference type="Pfam" id="PF18052"/>
    </source>
</evidence>
<organism evidence="7 8">
    <name type="scientific">Salvia divinorum</name>
    <name type="common">Maria pastora</name>
    <name type="synonym">Diviner's sage</name>
    <dbReference type="NCBI Taxonomy" id="28513"/>
    <lineage>
        <taxon>Eukaryota</taxon>
        <taxon>Viridiplantae</taxon>
        <taxon>Streptophyta</taxon>
        <taxon>Embryophyta</taxon>
        <taxon>Tracheophyta</taxon>
        <taxon>Spermatophyta</taxon>
        <taxon>Magnoliopsida</taxon>
        <taxon>eudicotyledons</taxon>
        <taxon>Gunneridae</taxon>
        <taxon>Pentapetalae</taxon>
        <taxon>asterids</taxon>
        <taxon>lamiids</taxon>
        <taxon>Lamiales</taxon>
        <taxon>Lamiaceae</taxon>
        <taxon>Nepetoideae</taxon>
        <taxon>Mentheae</taxon>
        <taxon>Salviinae</taxon>
        <taxon>Salvia</taxon>
        <taxon>Salvia subgen. Calosphace</taxon>
    </lineage>
</organism>
<feature type="domain" description="Disease resistance N-terminal" evidence="6">
    <location>
        <begin position="11"/>
        <end position="93"/>
    </location>
</feature>
<dbReference type="Gene3D" id="1.20.5.4130">
    <property type="match status" value="1"/>
</dbReference>
<accession>A0ABD1HE69</accession>
<evidence type="ECO:0000256" key="3">
    <source>
        <dbReference type="ARBA" id="ARBA00022821"/>
    </source>
</evidence>
<dbReference type="GO" id="GO:0006952">
    <property type="term" value="P:defense response"/>
    <property type="evidence" value="ECO:0007669"/>
    <property type="project" value="UniProtKB-KW"/>
</dbReference>
<name>A0ABD1HE69_SALDI</name>
<dbReference type="Gene3D" id="3.40.50.300">
    <property type="entry name" value="P-loop containing nucleotide triphosphate hydrolases"/>
    <property type="match status" value="1"/>
</dbReference>
<evidence type="ECO:0000256" key="1">
    <source>
        <dbReference type="ARBA" id="ARBA00022737"/>
    </source>
</evidence>
<sequence length="285" mass="32621">MAETFLFNITESALSKLSFLAAEQIRMAWNIKSEVRRLHNTLSTIKAVILDAEEQQLKNHKVRDWLQKLKDAVCNIDDFLDDLTTRAPQRDMEIWNKVTGFFSGWNSVVFRFKVGHRIRGLRQKLDEIAADRSKFQFTEETRMVLMDSNVREQTHSYVRASDIIGRDSDKESIGQMLLSSNNNNDDDHVAVIPIVGIGGLGKTTVTKLAYNDVRVIQRFGLRMWVSSLSEHFTLGKTVEKILKSATGKSFGHLDMDQMQCRLAGVLNGTRYLLVLDDVWNVERIK</sequence>
<dbReference type="EMBL" id="JBEAFC010000006">
    <property type="protein sequence ID" value="KAL1554680.1"/>
    <property type="molecule type" value="Genomic_DNA"/>
</dbReference>
<evidence type="ECO:0000313" key="7">
    <source>
        <dbReference type="EMBL" id="KAL1554680.1"/>
    </source>
</evidence>
<dbReference type="Pfam" id="PF00931">
    <property type="entry name" value="NB-ARC"/>
    <property type="match status" value="1"/>
</dbReference>
<keyword evidence="4" id="KW-0067">ATP-binding</keyword>
<keyword evidence="8" id="KW-1185">Reference proteome</keyword>
<protein>
    <submittedName>
        <fullName evidence="7">Disease resistance protein RGA3</fullName>
    </submittedName>
</protein>
<keyword evidence="3" id="KW-0611">Plant defense</keyword>
<reference evidence="7 8" key="1">
    <citation type="submission" date="2024-06" db="EMBL/GenBank/DDBJ databases">
        <title>A chromosome level genome sequence of Diviner's sage (Salvia divinorum).</title>
        <authorList>
            <person name="Ford S.A."/>
            <person name="Ro D.-K."/>
            <person name="Ness R.W."/>
            <person name="Phillips M.A."/>
        </authorList>
    </citation>
    <scope>NUCLEOTIDE SEQUENCE [LARGE SCALE GENOMIC DNA]</scope>
    <source>
        <strain evidence="7">SAF-2024a</strain>
        <tissue evidence="7">Leaf</tissue>
    </source>
</reference>
<dbReference type="AlphaFoldDB" id="A0ABD1HE69"/>
<evidence type="ECO:0000313" key="8">
    <source>
        <dbReference type="Proteomes" id="UP001567538"/>
    </source>
</evidence>
<proteinExistence type="predicted"/>
<dbReference type="SUPFAM" id="SSF52540">
    <property type="entry name" value="P-loop containing nucleoside triphosphate hydrolases"/>
    <property type="match status" value="1"/>
</dbReference>
<evidence type="ECO:0000256" key="4">
    <source>
        <dbReference type="ARBA" id="ARBA00022840"/>
    </source>
</evidence>
<dbReference type="PRINTS" id="PR00364">
    <property type="entry name" value="DISEASERSIST"/>
</dbReference>
<dbReference type="PANTHER" id="PTHR36766:SF70">
    <property type="entry name" value="DISEASE RESISTANCE PROTEIN RGA4"/>
    <property type="match status" value="1"/>
</dbReference>
<dbReference type="InterPro" id="IPR027417">
    <property type="entry name" value="P-loop_NTPase"/>
</dbReference>
<feature type="domain" description="NB-ARC" evidence="5">
    <location>
        <begin position="170"/>
        <end position="282"/>
    </location>
</feature>
<dbReference type="PANTHER" id="PTHR36766">
    <property type="entry name" value="PLANT BROAD-SPECTRUM MILDEW RESISTANCE PROTEIN RPW8"/>
    <property type="match status" value="1"/>
</dbReference>
<gene>
    <name evidence="7" type="ORF">AAHA92_15218</name>
</gene>
<evidence type="ECO:0000256" key="2">
    <source>
        <dbReference type="ARBA" id="ARBA00022741"/>
    </source>
</evidence>
<evidence type="ECO:0000259" key="5">
    <source>
        <dbReference type="Pfam" id="PF00931"/>
    </source>
</evidence>
<keyword evidence="1" id="KW-0677">Repeat</keyword>
<comment type="caution">
    <text evidence="7">The sequence shown here is derived from an EMBL/GenBank/DDBJ whole genome shotgun (WGS) entry which is preliminary data.</text>
</comment>
<dbReference type="InterPro" id="IPR041118">
    <property type="entry name" value="Rx_N"/>
</dbReference>
<dbReference type="InterPro" id="IPR002182">
    <property type="entry name" value="NB-ARC"/>
</dbReference>
<dbReference type="Proteomes" id="UP001567538">
    <property type="component" value="Unassembled WGS sequence"/>
</dbReference>
<dbReference type="Pfam" id="PF18052">
    <property type="entry name" value="Rx_N"/>
    <property type="match status" value="1"/>
</dbReference>
<dbReference type="GO" id="GO:0005524">
    <property type="term" value="F:ATP binding"/>
    <property type="evidence" value="ECO:0007669"/>
    <property type="project" value="UniProtKB-KW"/>
</dbReference>